<proteinExistence type="predicted"/>
<dbReference type="InterPro" id="IPR029767">
    <property type="entry name" value="WecB-like"/>
</dbReference>
<keyword evidence="3" id="KW-1185">Reference proteome</keyword>
<protein>
    <submittedName>
        <fullName evidence="2">UDP-N-acetylglucosamine 2-epimerase (Hydrolyzing)</fullName>
    </submittedName>
</protein>
<dbReference type="SUPFAM" id="SSF53756">
    <property type="entry name" value="UDP-Glycosyltransferase/glycogen phosphorylase"/>
    <property type="match status" value="1"/>
</dbReference>
<organism evidence="2 3">
    <name type="scientific">Putridiphycobacter roseus</name>
    <dbReference type="NCBI Taxonomy" id="2219161"/>
    <lineage>
        <taxon>Bacteria</taxon>
        <taxon>Pseudomonadati</taxon>
        <taxon>Bacteroidota</taxon>
        <taxon>Flavobacteriia</taxon>
        <taxon>Flavobacteriales</taxon>
        <taxon>Crocinitomicaceae</taxon>
        <taxon>Putridiphycobacter</taxon>
    </lineage>
</organism>
<dbReference type="PANTHER" id="PTHR43174">
    <property type="entry name" value="UDP-N-ACETYLGLUCOSAMINE 2-EPIMERASE"/>
    <property type="match status" value="1"/>
</dbReference>
<dbReference type="InterPro" id="IPR003331">
    <property type="entry name" value="UDP_GlcNAc_Epimerase_2_dom"/>
</dbReference>
<dbReference type="Pfam" id="PF02350">
    <property type="entry name" value="Epimerase_2"/>
    <property type="match status" value="1"/>
</dbReference>
<dbReference type="AlphaFoldDB" id="A0A2W1N0K6"/>
<evidence type="ECO:0000313" key="3">
    <source>
        <dbReference type="Proteomes" id="UP000249248"/>
    </source>
</evidence>
<sequence length="366" mass="40851">MKIGVLTSSRADFGIYLPLLKKLQADTYFELELIIFGTHLSKAHGETIQEIIQYNFNPTHQLNTYLPSDSPLALSKAIAHTSNLFADFWANHTFDMVISLGDRYEMYAAVSAASPFNINIAHLHAGETTLGAIDNAYRHCISLFSKYLFVTTEKYKKRAAEIVEASTQIYNVGALSVDNLANIPYLSIPEFKAKFGIDLSKPTILSTFHPETVSFEKNEAYIDALLKSFEQLISHYQIVITMPNTDTMGQMVRDKILAFQQKQPLLKVVESFGMLGYLSCMKHAAFLLGNTSSGFVEATYFPKYVINLGERQKGRLETKNILTTPVEASAILAKVAQIEKLPLLKNLNIYGDGNTAEKIITILKSL</sequence>
<dbReference type="RefSeq" id="WP_111063927.1">
    <property type="nucleotide sequence ID" value="NZ_JBHUCU010000005.1"/>
</dbReference>
<dbReference type="GO" id="GO:0004553">
    <property type="term" value="F:hydrolase activity, hydrolyzing O-glycosyl compounds"/>
    <property type="evidence" value="ECO:0007669"/>
    <property type="project" value="InterPro"/>
</dbReference>
<gene>
    <name evidence="2" type="primary">neuC</name>
    <name evidence="2" type="ORF">DNU06_13060</name>
</gene>
<dbReference type="GO" id="GO:0006047">
    <property type="term" value="P:UDP-N-acetylglucosamine metabolic process"/>
    <property type="evidence" value="ECO:0007669"/>
    <property type="project" value="InterPro"/>
</dbReference>
<dbReference type="OrthoDB" id="9803238at2"/>
<dbReference type="NCBIfam" id="TIGR03568">
    <property type="entry name" value="NeuC_NnaA"/>
    <property type="match status" value="1"/>
</dbReference>
<dbReference type="PANTHER" id="PTHR43174:SF3">
    <property type="entry name" value="UDP-N-ACETYLGLUCOSAMINE 2-EPIMERASE"/>
    <property type="match status" value="1"/>
</dbReference>
<name>A0A2W1N0K6_9FLAO</name>
<evidence type="ECO:0000259" key="1">
    <source>
        <dbReference type="Pfam" id="PF02350"/>
    </source>
</evidence>
<dbReference type="EMBL" id="QKSB01000008">
    <property type="protein sequence ID" value="PZE16471.1"/>
    <property type="molecule type" value="Genomic_DNA"/>
</dbReference>
<accession>A0A2W1N0K6</accession>
<evidence type="ECO:0000313" key="2">
    <source>
        <dbReference type="EMBL" id="PZE16471.1"/>
    </source>
</evidence>
<feature type="domain" description="UDP-N-acetylglucosamine 2-epimerase" evidence="1">
    <location>
        <begin position="21"/>
        <end position="364"/>
    </location>
</feature>
<comment type="caution">
    <text evidence="2">The sequence shown here is derived from an EMBL/GenBank/DDBJ whole genome shotgun (WGS) entry which is preliminary data.</text>
</comment>
<dbReference type="Gene3D" id="3.40.50.2000">
    <property type="entry name" value="Glycogen Phosphorylase B"/>
    <property type="match status" value="2"/>
</dbReference>
<reference evidence="2 3" key="1">
    <citation type="submission" date="2018-06" db="EMBL/GenBank/DDBJ databases">
        <title>The draft genome sequence of Crocinitomix sp. SM1701.</title>
        <authorList>
            <person name="Zhang X."/>
        </authorList>
    </citation>
    <scope>NUCLEOTIDE SEQUENCE [LARGE SCALE GENOMIC DNA]</scope>
    <source>
        <strain evidence="2 3">SM1701</strain>
    </source>
</reference>
<dbReference type="InterPro" id="IPR020004">
    <property type="entry name" value="UDP-GlcNAc_Epase"/>
</dbReference>
<dbReference type="Proteomes" id="UP000249248">
    <property type="component" value="Unassembled WGS sequence"/>
</dbReference>